<sequence length="90" mass="9857">MTKKRGKKGFAALVATSWYGSIITQDFFNPYTPVNSRYEFGQALFIGWAASSLSILGGAFLCCDCPRKETSYPPTRGYPTVAPSTGKDYV</sequence>
<keyword evidence="5" id="KW-1003">Cell membrane</keyword>
<accession>A0A6I9Z446</accession>
<dbReference type="Gene3D" id="1.20.140.150">
    <property type="match status" value="1"/>
</dbReference>
<evidence type="ECO:0000313" key="11">
    <source>
        <dbReference type="Proteomes" id="UP000504617"/>
    </source>
</evidence>
<dbReference type="PANTHER" id="PTHR12002">
    <property type="entry name" value="CLAUDIN"/>
    <property type="match status" value="1"/>
</dbReference>
<evidence type="ECO:0000313" key="12">
    <source>
        <dbReference type="RefSeq" id="XP_013930741.1"/>
    </source>
</evidence>
<evidence type="ECO:0000256" key="7">
    <source>
        <dbReference type="ARBA" id="ARBA00022949"/>
    </source>
</evidence>
<evidence type="ECO:0000256" key="8">
    <source>
        <dbReference type="ARBA" id="ARBA00022989"/>
    </source>
</evidence>
<keyword evidence="11" id="KW-1185">Reference proteome</keyword>
<feature type="transmembrane region" description="Helical" evidence="10">
    <location>
        <begin position="40"/>
        <end position="63"/>
    </location>
</feature>
<evidence type="ECO:0000256" key="1">
    <source>
        <dbReference type="ARBA" id="ARBA00004435"/>
    </source>
</evidence>
<evidence type="ECO:0000256" key="3">
    <source>
        <dbReference type="ARBA" id="ARBA00008295"/>
    </source>
</evidence>
<evidence type="ECO:0000256" key="5">
    <source>
        <dbReference type="ARBA" id="ARBA00022475"/>
    </source>
</evidence>
<evidence type="ECO:0000256" key="2">
    <source>
        <dbReference type="ARBA" id="ARBA00004651"/>
    </source>
</evidence>
<dbReference type="InterPro" id="IPR006187">
    <property type="entry name" value="Claudin"/>
</dbReference>
<dbReference type="OrthoDB" id="10025519at2759"/>
<organism evidence="11 12">
    <name type="scientific">Thamnophis sirtalis</name>
    <dbReference type="NCBI Taxonomy" id="35019"/>
    <lineage>
        <taxon>Eukaryota</taxon>
        <taxon>Metazoa</taxon>
        <taxon>Chordata</taxon>
        <taxon>Craniata</taxon>
        <taxon>Vertebrata</taxon>
        <taxon>Euteleostomi</taxon>
        <taxon>Lepidosauria</taxon>
        <taxon>Squamata</taxon>
        <taxon>Bifurcata</taxon>
        <taxon>Unidentata</taxon>
        <taxon>Episquamata</taxon>
        <taxon>Toxicofera</taxon>
        <taxon>Serpentes</taxon>
        <taxon>Colubroidea</taxon>
        <taxon>Colubridae</taxon>
        <taxon>Natricinae</taxon>
        <taxon>Thamnophis</taxon>
    </lineage>
</organism>
<dbReference type="AlphaFoldDB" id="A0A6I9Z446"/>
<keyword evidence="7" id="KW-0965">Cell junction</keyword>
<dbReference type="GeneID" id="106556271"/>
<proteinExistence type="inferred from homology"/>
<evidence type="ECO:0000256" key="9">
    <source>
        <dbReference type="ARBA" id="ARBA00023136"/>
    </source>
</evidence>
<keyword evidence="8 10" id="KW-1133">Transmembrane helix</keyword>
<keyword evidence="6 10" id="KW-0812">Transmembrane</keyword>
<dbReference type="Proteomes" id="UP000504617">
    <property type="component" value="Unplaced"/>
</dbReference>
<dbReference type="GO" id="GO:0005923">
    <property type="term" value="C:bicellular tight junction"/>
    <property type="evidence" value="ECO:0007669"/>
    <property type="project" value="UniProtKB-SubCell"/>
</dbReference>
<dbReference type="PRINTS" id="PR01377">
    <property type="entry name" value="CLAUDIN1"/>
</dbReference>
<dbReference type="RefSeq" id="XP_013930741.1">
    <property type="nucleotide sequence ID" value="XM_014075266.1"/>
</dbReference>
<dbReference type="KEGG" id="tsr:106556271"/>
<protein>
    <submittedName>
        <fullName evidence="12">Claudin-1-like</fullName>
    </submittedName>
</protein>
<evidence type="ECO:0000256" key="4">
    <source>
        <dbReference type="ARBA" id="ARBA00022427"/>
    </source>
</evidence>
<keyword evidence="4" id="KW-0796">Tight junction</keyword>
<reference evidence="12" key="1">
    <citation type="submission" date="2025-08" db="UniProtKB">
        <authorList>
            <consortium name="RefSeq"/>
        </authorList>
    </citation>
    <scope>IDENTIFICATION</scope>
    <source>
        <tissue evidence="12">Skeletal muscle</tissue>
    </source>
</reference>
<name>A0A6I9Z446_9SAUR</name>
<dbReference type="InterPro" id="IPR003548">
    <property type="entry name" value="Claudin1"/>
</dbReference>
<dbReference type="Pfam" id="PF00822">
    <property type="entry name" value="PMP22_Claudin"/>
    <property type="match status" value="1"/>
</dbReference>
<keyword evidence="9 10" id="KW-0472">Membrane</keyword>
<comment type="subcellular location">
    <subcellularLocation>
        <location evidence="1">Cell junction</location>
        <location evidence="1">Tight junction</location>
    </subcellularLocation>
    <subcellularLocation>
        <location evidence="2">Cell membrane</location>
        <topology evidence="2">Multi-pass membrane protein</topology>
    </subcellularLocation>
</comment>
<comment type="similarity">
    <text evidence="3">Belongs to the claudin family.</text>
</comment>
<gene>
    <name evidence="12" type="primary">LOC106556271</name>
</gene>
<evidence type="ECO:0000256" key="10">
    <source>
        <dbReference type="SAM" id="Phobius"/>
    </source>
</evidence>
<evidence type="ECO:0000256" key="6">
    <source>
        <dbReference type="ARBA" id="ARBA00022692"/>
    </source>
</evidence>
<dbReference type="GO" id="GO:0005198">
    <property type="term" value="F:structural molecule activity"/>
    <property type="evidence" value="ECO:0007669"/>
    <property type="project" value="InterPro"/>
</dbReference>
<dbReference type="InterPro" id="IPR004031">
    <property type="entry name" value="PMP22/EMP/MP20/Claudin"/>
</dbReference>
<dbReference type="GO" id="GO:0005886">
    <property type="term" value="C:plasma membrane"/>
    <property type="evidence" value="ECO:0007669"/>
    <property type="project" value="UniProtKB-SubCell"/>
</dbReference>